<evidence type="ECO:0000313" key="6">
    <source>
        <dbReference type="Proteomes" id="UP000602198"/>
    </source>
</evidence>
<keyword evidence="3" id="KW-0949">S-adenosyl-L-methionine</keyword>
<dbReference type="Pfam" id="PF13649">
    <property type="entry name" value="Methyltransf_25"/>
    <property type="match status" value="1"/>
</dbReference>
<keyword evidence="1 5" id="KW-0489">Methyltransferase</keyword>
<dbReference type="GO" id="GO:0008168">
    <property type="term" value="F:methyltransferase activity"/>
    <property type="evidence" value="ECO:0007669"/>
    <property type="project" value="UniProtKB-KW"/>
</dbReference>
<dbReference type="InterPro" id="IPR029063">
    <property type="entry name" value="SAM-dependent_MTases_sf"/>
</dbReference>
<dbReference type="PANTHER" id="PTHR43464">
    <property type="entry name" value="METHYLTRANSFERASE"/>
    <property type="match status" value="1"/>
</dbReference>
<comment type="caution">
    <text evidence="5">The sequence shown here is derived from an EMBL/GenBank/DDBJ whole genome shotgun (WGS) entry which is preliminary data.</text>
</comment>
<dbReference type="PANTHER" id="PTHR43464:SF19">
    <property type="entry name" value="UBIQUINONE BIOSYNTHESIS O-METHYLTRANSFERASE, MITOCHONDRIAL"/>
    <property type="match status" value="1"/>
</dbReference>
<evidence type="ECO:0000259" key="4">
    <source>
        <dbReference type="Pfam" id="PF13649"/>
    </source>
</evidence>
<dbReference type="EMBL" id="JAERRJ010000010">
    <property type="protein sequence ID" value="MBL1078002.1"/>
    <property type="molecule type" value="Genomic_DNA"/>
</dbReference>
<dbReference type="RefSeq" id="WP_201952304.1">
    <property type="nucleotide sequence ID" value="NZ_JAERRJ010000010.1"/>
</dbReference>
<evidence type="ECO:0000313" key="5">
    <source>
        <dbReference type="EMBL" id="MBL1078002.1"/>
    </source>
</evidence>
<dbReference type="InterPro" id="IPR041698">
    <property type="entry name" value="Methyltransf_25"/>
</dbReference>
<dbReference type="GO" id="GO:0032259">
    <property type="term" value="P:methylation"/>
    <property type="evidence" value="ECO:0007669"/>
    <property type="project" value="UniProtKB-KW"/>
</dbReference>
<organism evidence="5 6">
    <name type="scientific">Nocardia acididurans</name>
    <dbReference type="NCBI Taxonomy" id="2802282"/>
    <lineage>
        <taxon>Bacteria</taxon>
        <taxon>Bacillati</taxon>
        <taxon>Actinomycetota</taxon>
        <taxon>Actinomycetes</taxon>
        <taxon>Mycobacteriales</taxon>
        <taxon>Nocardiaceae</taxon>
        <taxon>Nocardia</taxon>
    </lineage>
</organism>
<evidence type="ECO:0000256" key="2">
    <source>
        <dbReference type="ARBA" id="ARBA00022679"/>
    </source>
</evidence>
<name>A0ABS1MBK3_9NOCA</name>
<dbReference type="Proteomes" id="UP000602198">
    <property type="component" value="Unassembled WGS sequence"/>
</dbReference>
<sequence length="304" mass="31968">MSRIVNTAQSQAWNGYEGTHWADHFDRYDAINAGFNESLLSAACLTADSRILDIGCGTGQLTREAARRAPRGIATGIDLSGPMLARARERAGSEGIATIAFEQGDAQVFPFPAGEFDAALSRFGIMFFADPVAAFSNIARALRPGGRLAFVTMPPMTGTDLGTVFGAAATHLPTFEISHTHGPLADRDGIRALLTAAGCTDIAVDYLEADGIWGRDIPDATEFIMGWGPVRHHRMLTDPAFAGSARAVTSPVAANSGPPSSTEVFAIDDQVRAAVAAALAPFATPDGIRLRGTAWLVTATTPLP</sequence>
<proteinExistence type="predicted"/>
<evidence type="ECO:0000256" key="3">
    <source>
        <dbReference type="ARBA" id="ARBA00022691"/>
    </source>
</evidence>
<evidence type="ECO:0000256" key="1">
    <source>
        <dbReference type="ARBA" id="ARBA00022603"/>
    </source>
</evidence>
<keyword evidence="2" id="KW-0808">Transferase</keyword>
<dbReference type="SUPFAM" id="SSF53335">
    <property type="entry name" value="S-adenosyl-L-methionine-dependent methyltransferases"/>
    <property type="match status" value="1"/>
</dbReference>
<keyword evidence="6" id="KW-1185">Reference proteome</keyword>
<reference evidence="5 6" key="1">
    <citation type="submission" date="2021-01" db="EMBL/GenBank/DDBJ databases">
        <title>WGS of actinomycetes isolated from Thailand.</title>
        <authorList>
            <person name="Thawai C."/>
        </authorList>
    </citation>
    <scope>NUCLEOTIDE SEQUENCE [LARGE SCALE GENOMIC DNA]</scope>
    <source>
        <strain evidence="5 6">LPG 2</strain>
    </source>
</reference>
<feature type="domain" description="Methyltransferase" evidence="4">
    <location>
        <begin position="51"/>
        <end position="146"/>
    </location>
</feature>
<dbReference type="Gene3D" id="3.40.50.150">
    <property type="entry name" value="Vaccinia Virus protein VP39"/>
    <property type="match status" value="1"/>
</dbReference>
<accession>A0ABS1MBK3</accession>
<dbReference type="CDD" id="cd02440">
    <property type="entry name" value="AdoMet_MTases"/>
    <property type="match status" value="1"/>
</dbReference>
<gene>
    <name evidence="5" type="ORF">JK358_26715</name>
</gene>
<protein>
    <submittedName>
        <fullName evidence="5">Class I SAM-dependent methyltransferase</fullName>
    </submittedName>
</protein>